<keyword evidence="1" id="KW-1133">Transmembrane helix</keyword>
<feature type="transmembrane region" description="Helical" evidence="1">
    <location>
        <begin position="142"/>
        <end position="159"/>
    </location>
</feature>
<evidence type="ECO:0000313" key="3">
    <source>
        <dbReference type="Proteomes" id="UP000002593"/>
    </source>
</evidence>
<name>A2BLX8_HYPBU</name>
<accession>A2BLX8</accession>
<keyword evidence="1" id="KW-0812">Transmembrane</keyword>
<dbReference type="AlphaFoldDB" id="A2BLX8"/>
<proteinExistence type="predicted"/>
<protein>
    <submittedName>
        <fullName evidence="2">Uncharacterized protein</fullName>
    </submittedName>
</protein>
<evidence type="ECO:0000256" key="1">
    <source>
        <dbReference type="SAM" id="Phobius"/>
    </source>
</evidence>
<evidence type="ECO:0000313" key="2">
    <source>
        <dbReference type="EMBL" id="ABM80989.1"/>
    </source>
</evidence>
<dbReference type="HOGENOM" id="CLU_1598998_0_0_2"/>
<organism evidence="2 3">
    <name type="scientific">Hyperthermus butylicus (strain DSM 5456 / JCM 9403 / PLM1-5)</name>
    <dbReference type="NCBI Taxonomy" id="415426"/>
    <lineage>
        <taxon>Archaea</taxon>
        <taxon>Thermoproteota</taxon>
        <taxon>Thermoprotei</taxon>
        <taxon>Desulfurococcales</taxon>
        <taxon>Pyrodictiaceae</taxon>
        <taxon>Hyperthermus</taxon>
    </lineage>
</organism>
<dbReference type="EMBL" id="CP000493">
    <property type="protein sequence ID" value="ABM80989.1"/>
    <property type="molecule type" value="Genomic_DNA"/>
</dbReference>
<dbReference type="EnsemblBacteria" id="ABM80989">
    <property type="protein sequence ID" value="ABM80989"/>
    <property type="gene ID" value="Hbut_1152"/>
</dbReference>
<sequence length="166" mass="17567">MQHLAVRVACGSEIVDIKAYYAGSEVPITVNISGLTATLATRAPVPLTGKLQLVVSLKNGVCSLDVNVTREPPGQFNKSSFKTTSSRAGATTSNEWWISLIEHFTGIHEGASIATPENIARYSSSTDSEGRGGGPSFGLGDAIYAVLLALAVLLLLVSYRRGPRYV</sequence>
<keyword evidence="3" id="KW-1185">Reference proteome</keyword>
<dbReference type="Proteomes" id="UP000002593">
    <property type="component" value="Chromosome"/>
</dbReference>
<gene>
    <name evidence="2" type="ordered locus">Hbut_1152</name>
</gene>
<reference evidence="2 3" key="1">
    <citation type="journal article" date="2007" name="Archaea">
        <title>The genome of Hyperthermus butylicus: a sulfur-reducing, peptide fermenting, neutrophilic Crenarchaeote growing up to 108 degrees C.</title>
        <authorList>
            <person name="Brugger K."/>
            <person name="Chen L."/>
            <person name="Stark M."/>
            <person name="Zibat A."/>
            <person name="Redder P."/>
            <person name="Ruepp A."/>
            <person name="Awayez M."/>
            <person name="She Q."/>
            <person name="Garrett R.A."/>
            <person name="Klenk H.P."/>
        </authorList>
    </citation>
    <scope>NUCLEOTIDE SEQUENCE [LARGE SCALE GENOMIC DNA]</scope>
    <source>
        <strain evidence="3">DSM 5456 / JCM 9403 / PLM1-5</strain>
    </source>
</reference>
<dbReference type="KEGG" id="hbu:Hbut_1152"/>
<keyword evidence="1" id="KW-0472">Membrane</keyword>